<feature type="compositionally biased region" description="Basic and acidic residues" evidence="1">
    <location>
        <begin position="45"/>
        <end position="63"/>
    </location>
</feature>
<proteinExistence type="predicted"/>
<dbReference type="AlphaFoldDB" id="A0A1I8ELH7"/>
<feature type="signal peptide" evidence="2">
    <location>
        <begin position="1"/>
        <end position="23"/>
    </location>
</feature>
<feature type="compositionally biased region" description="Basic and acidic residues" evidence="1">
    <location>
        <begin position="133"/>
        <end position="148"/>
    </location>
</feature>
<keyword evidence="2" id="KW-0732">Signal</keyword>
<reference evidence="3" key="1">
    <citation type="submission" date="2016-11" db="UniProtKB">
        <authorList>
            <consortium name="WormBaseParasite"/>
        </authorList>
    </citation>
    <scope>IDENTIFICATION</scope>
    <source>
        <strain evidence="3">pt0022</strain>
    </source>
</reference>
<feature type="chain" id="PRO_5009318266" evidence="2">
    <location>
        <begin position="24"/>
        <end position="202"/>
    </location>
</feature>
<evidence type="ECO:0000256" key="1">
    <source>
        <dbReference type="SAM" id="MobiDB-lite"/>
    </source>
</evidence>
<name>A0A1I8ELH7_WUCBA</name>
<feature type="compositionally biased region" description="Basic residues" evidence="1">
    <location>
        <begin position="180"/>
        <end position="191"/>
    </location>
</feature>
<sequence length="202" mass="22876">MKLTRMTAAIAMIMIMSTVLCSGKKKSSKKRKDFNFARKTLISSETKEEVKKDAPKNELKGKENLLASNYPTGENLKKMHDDMKRKKAHNNAPLIQLRGIGSHVDGSGQLADPDDKEAFYPPVTEPTPSIKRKREEELEKDKEKKIREGFYQSRSDEDDTLEPIKSLKDEETDPADKSNASKKIKRVKSASHRASESKKLKT</sequence>
<evidence type="ECO:0000313" key="3">
    <source>
        <dbReference type="WBParaSite" id="maker-PairedContig_295-snap-gene-4.15-mRNA-1"/>
    </source>
</evidence>
<feature type="region of interest" description="Disordered" evidence="1">
    <location>
        <begin position="44"/>
        <end position="202"/>
    </location>
</feature>
<evidence type="ECO:0000256" key="2">
    <source>
        <dbReference type="SAM" id="SignalP"/>
    </source>
</evidence>
<protein>
    <submittedName>
        <fullName evidence="3">Uncharacterized protein</fullName>
    </submittedName>
</protein>
<feature type="compositionally biased region" description="Basic and acidic residues" evidence="1">
    <location>
        <begin position="75"/>
        <end position="84"/>
    </location>
</feature>
<accession>A0A1I8ELH7</accession>
<feature type="compositionally biased region" description="Basic and acidic residues" evidence="1">
    <location>
        <begin position="193"/>
        <end position="202"/>
    </location>
</feature>
<organism evidence="3">
    <name type="scientific">Wuchereria bancrofti</name>
    <dbReference type="NCBI Taxonomy" id="6293"/>
    <lineage>
        <taxon>Eukaryota</taxon>
        <taxon>Metazoa</taxon>
        <taxon>Ecdysozoa</taxon>
        <taxon>Nematoda</taxon>
        <taxon>Chromadorea</taxon>
        <taxon>Rhabditida</taxon>
        <taxon>Spirurina</taxon>
        <taxon>Spiruromorpha</taxon>
        <taxon>Filarioidea</taxon>
        <taxon>Onchocercidae</taxon>
        <taxon>Wuchereria</taxon>
    </lineage>
</organism>
<dbReference type="WBParaSite" id="maker-PairedContig_295-snap-gene-4.15-mRNA-1">
    <property type="protein sequence ID" value="maker-PairedContig_295-snap-gene-4.15-mRNA-1"/>
    <property type="gene ID" value="maker-PairedContig_295-snap-gene-4.15"/>
</dbReference>